<evidence type="ECO:0000256" key="8">
    <source>
        <dbReference type="ARBA" id="ARBA00023136"/>
    </source>
</evidence>
<keyword evidence="2" id="KW-0813">Transport</keyword>
<dbReference type="GO" id="GO:0015297">
    <property type="term" value="F:antiporter activity"/>
    <property type="evidence" value="ECO:0007669"/>
    <property type="project" value="UniProtKB-KW"/>
</dbReference>
<evidence type="ECO:0000313" key="11">
    <source>
        <dbReference type="EMBL" id="MPL69734.1"/>
    </source>
</evidence>
<dbReference type="EMBL" id="VSSQ01000048">
    <property type="protein sequence ID" value="MPL69734.1"/>
    <property type="molecule type" value="Genomic_DNA"/>
</dbReference>
<dbReference type="PANTHER" id="PTHR43298:SF2">
    <property type="entry name" value="FMN_FAD EXPORTER YEEO-RELATED"/>
    <property type="match status" value="1"/>
</dbReference>
<gene>
    <name evidence="11" type="primary">mepA_5</name>
    <name evidence="11" type="ORF">SDC9_15482</name>
</gene>
<feature type="transmembrane region" description="Helical" evidence="10">
    <location>
        <begin position="84"/>
        <end position="110"/>
    </location>
</feature>
<feature type="transmembrane region" description="Helical" evidence="10">
    <location>
        <begin position="392"/>
        <end position="413"/>
    </location>
</feature>
<evidence type="ECO:0000256" key="6">
    <source>
        <dbReference type="ARBA" id="ARBA00022989"/>
    </source>
</evidence>
<feature type="transmembrane region" description="Helical" evidence="10">
    <location>
        <begin position="489"/>
        <end position="508"/>
    </location>
</feature>
<feature type="transmembrane region" description="Helical" evidence="10">
    <location>
        <begin position="425"/>
        <end position="447"/>
    </location>
</feature>
<dbReference type="GO" id="GO:0005886">
    <property type="term" value="C:plasma membrane"/>
    <property type="evidence" value="ECO:0007669"/>
    <property type="project" value="UniProtKB-SubCell"/>
</dbReference>
<evidence type="ECO:0000256" key="3">
    <source>
        <dbReference type="ARBA" id="ARBA00022449"/>
    </source>
</evidence>
<feature type="transmembrane region" description="Helical" evidence="10">
    <location>
        <begin position="203"/>
        <end position="225"/>
    </location>
</feature>
<dbReference type="AlphaFoldDB" id="A0A644TRY2"/>
<reference evidence="11" key="1">
    <citation type="submission" date="2019-08" db="EMBL/GenBank/DDBJ databases">
        <authorList>
            <person name="Kucharzyk K."/>
            <person name="Murdoch R.W."/>
            <person name="Higgins S."/>
            <person name="Loffler F."/>
        </authorList>
    </citation>
    <scope>NUCLEOTIDE SEQUENCE</scope>
</reference>
<evidence type="ECO:0000256" key="4">
    <source>
        <dbReference type="ARBA" id="ARBA00022475"/>
    </source>
</evidence>
<dbReference type="NCBIfam" id="TIGR00797">
    <property type="entry name" value="matE"/>
    <property type="match status" value="1"/>
</dbReference>
<evidence type="ECO:0000256" key="9">
    <source>
        <dbReference type="ARBA" id="ARBA00031636"/>
    </source>
</evidence>
<protein>
    <recommendedName>
        <fullName evidence="9">Multidrug-efflux transporter</fullName>
    </recommendedName>
</protein>
<dbReference type="InterPro" id="IPR002528">
    <property type="entry name" value="MATE_fam"/>
</dbReference>
<feature type="transmembrane region" description="Helical" evidence="10">
    <location>
        <begin position="268"/>
        <end position="287"/>
    </location>
</feature>
<evidence type="ECO:0000256" key="5">
    <source>
        <dbReference type="ARBA" id="ARBA00022692"/>
    </source>
</evidence>
<keyword evidence="7" id="KW-0406">Ion transport</keyword>
<dbReference type="GO" id="GO:0006811">
    <property type="term" value="P:monoatomic ion transport"/>
    <property type="evidence" value="ECO:0007669"/>
    <property type="project" value="UniProtKB-KW"/>
</dbReference>
<sequence length="518" mass="55887">MAGITAYICKQSLYQYTARPQSETGLFLLLNKYYSMLKQLLLLMRSEKQTGSPFRLKLREYGILIRESLAGSEQDYTSLRLGEAIFLLAVPMVLEMVMESVFAIADIFFVSRLGADAVAAVGLTESMMTLVYALAVGFSAGTTAIVSRRIGEKHPGEASRAAAQAILAGVFVAIILALPGIFYSYELLRLMGATHELAAANHGYTRIMFAGNVVIVLLFVINAAFRSAGDAAISMRVLLVANGINIVLDPLLIFGWGPVPALGIEGAAIATNIGRGLAVAFQFYILFRGNKRIKLSPAHFIPDFGIIASLVKLSVGGILQNIIATASWIIMVRIVSVFGSAAVAGYTIAIRIVIFALLPSWGLSNAAATLVGQNLGAGRPDRASRAAWITGFSNMTMLGLVSLVFIVFPGNFIRLFIEDPAVIDLGVSCLRIVSAGFLFYAMGMVMVQSLNGAGDTYTPTLLNFICFWLIEIPLAWYLALKMGFGSNGVFYAIVIAESTLTLLGMYVFSKGRWKLKKV</sequence>
<keyword evidence="3" id="KW-0050">Antiport</keyword>
<accession>A0A644TRY2</accession>
<comment type="caution">
    <text evidence="11">The sequence shown here is derived from an EMBL/GenBank/DDBJ whole genome shotgun (WGS) entry which is preliminary data.</text>
</comment>
<name>A0A644TRY2_9ZZZZ</name>
<evidence type="ECO:0000256" key="1">
    <source>
        <dbReference type="ARBA" id="ARBA00004651"/>
    </source>
</evidence>
<keyword evidence="5 10" id="KW-0812">Transmembrane</keyword>
<keyword evidence="8 10" id="KW-0472">Membrane</keyword>
<keyword evidence="4" id="KW-1003">Cell membrane</keyword>
<feature type="transmembrane region" description="Helical" evidence="10">
    <location>
        <begin position="162"/>
        <end position="183"/>
    </location>
</feature>
<proteinExistence type="predicted"/>
<evidence type="ECO:0000256" key="7">
    <source>
        <dbReference type="ARBA" id="ARBA00023065"/>
    </source>
</evidence>
<dbReference type="Pfam" id="PF01554">
    <property type="entry name" value="MatE"/>
    <property type="match status" value="2"/>
</dbReference>
<dbReference type="InterPro" id="IPR050222">
    <property type="entry name" value="MATE_MdtK"/>
</dbReference>
<dbReference type="CDD" id="cd13139">
    <property type="entry name" value="MATE_like_14"/>
    <property type="match status" value="1"/>
</dbReference>
<dbReference type="PIRSF" id="PIRSF006603">
    <property type="entry name" value="DinF"/>
    <property type="match status" value="1"/>
</dbReference>
<comment type="subcellular location">
    <subcellularLocation>
        <location evidence="1">Cell membrane</location>
        <topology evidence="1">Multi-pass membrane protein</topology>
    </subcellularLocation>
</comment>
<dbReference type="GO" id="GO:0042910">
    <property type="term" value="F:xenobiotic transmembrane transporter activity"/>
    <property type="evidence" value="ECO:0007669"/>
    <property type="project" value="InterPro"/>
</dbReference>
<evidence type="ECO:0000256" key="2">
    <source>
        <dbReference type="ARBA" id="ARBA00022448"/>
    </source>
</evidence>
<dbReference type="InterPro" id="IPR048279">
    <property type="entry name" value="MdtK-like"/>
</dbReference>
<keyword evidence="6 10" id="KW-1133">Transmembrane helix</keyword>
<evidence type="ECO:0000256" key="10">
    <source>
        <dbReference type="SAM" id="Phobius"/>
    </source>
</evidence>
<dbReference type="PANTHER" id="PTHR43298">
    <property type="entry name" value="MULTIDRUG RESISTANCE PROTEIN NORM-RELATED"/>
    <property type="match status" value="1"/>
</dbReference>
<feature type="transmembrane region" description="Helical" evidence="10">
    <location>
        <begin position="459"/>
        <end position="477"/>
    </location>
</feature>
<feature type="transmembrane region" description="Helical" evidence="10">
    <location>
        <begin position="237"/>
        <end position="256"/>
    </location>
</feature>
<organism evidence="11">
    <name type="scientific">bioreactor metagenome</name>
    <dbReference type="NCBI Taxonomy" id="1076179"/>
    <lineage>
        <taxon>unclassified sequences</taxon>
        <taxon>metagenomes</taxon>
        <taxon>ecological metagenomes</taxon>
    </lineage>
</organism>